<feature type="transmembrane region" description="Helical" evidence="7">
    <location>
        <begin position="189"/>
        <end position="206"/>
    </location>
</feature>
<evidence type="ECO:0000256" key="1">
    <source>
        <dbReference type="ARBA" id="ARBA00004651"/>
    </source>
</evidence>
<organism evidence="9 10">
    <name type="scientific">Agathobacter rectalis</name>
    <dbReference type="NCBI Taxonomy" id="39491"/>
    <lineage>
        <taxon>Bacteria</taxon>
        <taxon>Bacillati</taxon>
        <taxon>Bacillota</taxon>
        <taxon>Clostridia</taxon>
        <taxon>Lachnospirales</taxon>
        <taxon>Lachnospiraceae</taxon>
        <taxon>Agathobacter</taxon>
    </lineage>
</organism>
<dbReference type="PANTHER" id="PTHR32243">
    <property type="entry name" value="MALTOSE TRANSPORT SYSTEM PERMEASE-RELATED"/>
    <property type="match status" value="1"/>
</dbReference>
<dbReference type="GO" id="GO:0005886">
    <property type="term" value="C:plasma membrane"/>
    <property type="evidence" value="ECO:0007669"/>
    <property type="project" value="UniProtKB-SubCell"/>
</dbReference>
<dbReference type="EMBL" id="QSAZ01000010">
    <property type="protein sequence ID" value="RGW86466.1"/>
    <property type="molecule type" value="Genomic_DNA"/>
</dbReference>
<feature type="transmembrane region" description="Helical" evidence="7">
    <location>
        <begin position="7"/>
        <end position="31"/>
    </location>
</feature>
<evidence type="ECO:0000256" key="2">
    <source>
        <dbReference type="ARBA" id="ARBA00022448"/>
    </source>
</evidence>
<keyword evidence="6 7" id="KW-0472">Membrane</keyword>
<dbReference type="SUPFAM" id="SSF161098">
    <property type="entry name" value="MetI-like"/>
    <property type="match status" value="1"/>
</dbReference>
<keyword evidence="2 7" id="KW-0813">Transport</keyword>
<evidence type="ECO:0000256" key="5">
    <source>
        <dbReference type="ARBA" id="ARBA00022989"/>
    </source>
</evidence>
<reference evidence="9 10" key="1">
    <citation type="submission" date="2018-08" db="EMBL/GenBank/DDBJ databases">
        <title>A genome reference for cultivated species of the human gut microbiota.</title>
        <authorList>
            <person name="Zou Y."/>
            <person name="Xue W."/>
            <person name="Luo G."/>
        </authorList>
    </citation>
    <scope>NUCLEOTIDE SEQUENCE [LARGE SCALE GENOMIC DNA]</scope>
    <source>
        <strain evidence="9 10">AF06-19</strain>
    </source>
</reference>
<evidence type="ECO:0000256" key="6">
    <source>
        <dbReference type="ARBA" id="ARBA00023136"/>
    </source>
</evidence>
<evidence type="ECO:0000256" key="4">
    <source>
        <dbReference type="ARBA" id="ARBA00022692"/>
    </source>
</evidence>
<dbReference type="CDD" id="cd06261">
    <property type="entry name" value="TM_PBP2"/>
    <property type="match status" value="1"/>
</dbReference>
<keyword evidence="5 7" id="KW-1133">Transmembrane helix</keyword>
<dbReference type="Proteomes" id="UP000283683">
    <property type="component" value="Unassembled WGS sequence"/>
</dbReference>
<comment type="caution">
    <text evidence="9">The sequence shown here is derived from an EMBL/GenBank/DDBJ whole genome shotgun (WGS) entry which is preliminary data.</text>
</comment>
<gene>
    <name evidence="9" type="ORF">DWV45_10875</name>
</gene>
<protein>
    <submittedName>
        <fullName evidence="9">Carbohydrate ABC transporter permease</fullName>
    </submittedName>
</protein>
<keyword evidence="4 7" id="KW-0812">Transmembrane</keyword>
<evidence type="ECO:0000256" key="7">
    <source>
        <dbReference type="RuleBase" id="RU363032"/>
    </source>
</evidence>
<dbReference type="PANTHER" id="PTHR32243:SF24">
    <property type="entry name" value="DIACETYLCHITOBIOSE UPTAKE SYSTEM PERMEASE PROTEIN NGCG"/>
    <property type="match status" value="1"/>
</dbReference>
<dbReference type="Pfam" id="PF00528">
    <property type="entry name" value="BPD_transp_1"/>
    <property type="match status" value="1"/>
</dbReference>
<keyword evidence="3" id="KW-1003">Cell membrane</keyword>
<dbReference type="InterPro" id="IPR000515">
    <property type="entry name" value="MetI-like"/>
</dbReference>
<dbReference type="PROSITE" id="PS50928">
    <property type="entry name" value="ABC_TM1"/>
    <property type="match status" value="1"/>
</dbReference>
<evidence type="ECO:0000313" key="10">
    <source>
        <dbReference type="Proteomes" id="UP000283683"/>
    </source>
</evidence>
<comment type="subcellular location">
    <subcellularLocation>
        <location evidence="1 7">Cell membrane</location>
        <topology evidence="1 7">Multi-pass membrane protein</topology>
    </subcellularLocation>
</comment>
<dbReference type="InterPro" id="IPR035906">
    <property type="entry name" value="MetI-like_sf"/>
</dbReference>
<evidence type="ECO:0000259" key="8">
    <source>
        <dbReference type="PROSITE" id="PS50928"/>
    </source>
</evidence>
<proteinExistence type="inferred from homology"/>
<evidence type="ECO:0000256" key="3">
    <source>
        <dbReference type="ARBA" id="ARBA00022475"/>
    </source>
</evidence>
<name>A0A413DK26_9FIRM</name>
<feature type="transmembrane region" description="Helical" evidence="7">
    <location>
        <begin position="107"/>
        <end position="128"/>
    </location>
</feature>
<dbReference type="GO" id="GO:0055085">
    <property type="term" value="P:transmembrane transport"/>
    <property type="evidence" value="ECO:0007669"/>
    <property type="project" value="InterPro"/>
</dbReference>
<comment type="similarity">
    <text evidence="7">Belongs to the binding-protein-dependent transport system permease family.</text>
</comment>
<dbReference type="RefSeq" id="WP_118326977.1">
    <property type="nucleotide sequence ID" value="NZ_QSAZ01000010.1"/>
</dbReference>
<feature type="transmembrane region" description="Helical" evidence="7">
    <location>
        <begin position="134"/>
        <end position="156"/>
    </location>
</feature>
<sequence>MKKKKNIGAVIGEIIMLTFCVLMLVPFYYLVVNTFKSPQEMSSSPLALPTHFTLDNYKKAFASMDFARSFTNSLIITVISVTLIVLLGAMAAYPIARRKHKMYKGILLYFLLGYMVPAQTIMIPLYLLLQKIHLLNNIVGLILVYASWCNFALFLYQGFFKNLPEDVEEAAMIDGCTPWQSFWKIVFPMLKPITTTIVIFEVMWVWNDFLYPYLFLSSNKAFTLVMQVYKGVGQFSNDWAMMLSTMVLVLVPVVIFYLIMQKNIVAGITSGAVKG</sequence>
<accession>A0A413DK26</accession>
<dbReference type="Gene3D" id="1.10.3720.10">
    <property type="entry name" value="MetI-like"/>
    <property type="match status" value="1"/>
</dbReference>
<feature type="transmembrane region" description="Helical" evidence="7">
    <location>
        <begin position="74"/>
        <end position="95"/>
    </location>
</feature>
<dbReference type="AlphaFoldDB" id="A0A413DK26"/>
<feature type="domain" description="ABC transmembrane type-1" evidence="8">
    <location>
        <begin position="70"/>
        <end position="260"/>
    </location>
</feature>
<evidence type="ECO:0000313" key="9">
    <source>
        <dbReference type="EMBL" id="RGW86466.1"/>
    </source>
</evidence>
<dbReference type="InterPro" id="IPR050901">
    <property type="entry name" value="BP-dep_ABC_trans_perm"/>
</dbReference>
<feature type="transmembrane region" description="Helical" evidence="7">
    <location>
        <begin position="239"/>
        <end position="260"/>
    </location>
</feature>